<keyword evidence="3" id="KW-1185">Reference proteome</keyword>
<protein>
    <submittedName>
        <fullName evidence="2">Uncharacterized protein</fullName>
    </submittedName>
</protein>
<name>A0A9N8PGP5_9PEZI</name>
<feature type="region of interest" description="Disordered" evidence="1">
    <location>
        <begin position="238"/>
        <end position="262"/>
    </location>
</feature>
<reference evidence="2" key="1">
    <citation type="submission" date="2020-06" db="EMBL/GenBank/DDBJ databases">
        <authorList>
            <person name="Onetto C."/>
        </authorList>
    </citation>
    <scope>NUCLEOTIDE SEQUENCE</scope>
</reference>
<dbReference type="Proteomes" id="UP000714618">
    <property type="component" value="Unassembled WGS sequence"/>
</dbReference>
<dbReference type="AlphaFoldDB" id="A0A9N8PGP5"/>
<evidence type="ECO:0000313" key="2">
    <source>
        <dbReference type="EMBL" id="CAD0093967.1"/>
    </source>
</evidence>
<sequence>MTVKKRGWYFGADPNQDLEAQGLDWMLKRMLGSNQGKKMRRGDQWQSRLVANYLRRVDKFRELFIFCVHVLSGQPARGTEITSLRFRNGVANHRNVFVLDGRVMTVTSYHKSQAMLDMPKMVPRFLPWKLGQIAVIYLTHVRAFAELLSVQVQYGQGWSDYIWADSHGPWETQKLTDTMKRETAKRLKAKLHTQNYRHAAVFLGRRFVGPRFAKGYREEAEDPEEARRVIWMTISRRATRSSYRKPAASAPEPADTRSERTS</sequence>
<evidence type="ECO:0000313" key="3">
    <source>
        <dbReference type="Proteomes" id="UP000714618"/>
    </source>
</evidence>
<dbReference type="EMBL" id="CAIJEO010000005">
    <property type="protein sequence ID" value="CAD0093967.1"/>
    <property type="molecule type" value="Genomic_DNA"/>
</dbReference>
<gene>
    <name evidence="2" type="ORF">AWRI4233_LOCUS4470</name>
</gene>
<proteinExistence type="predicted"/>
<accession>A0A9N8PGP5</accession>
<comment type="caution">
    <text evidence="2">The sequence shown here is derived from an EMBL/GenBank/DDBJ whole genome shotgun (WGS) entry which is preliminary data.</text>
</comment>
<organism evidence="2 3">
    <name type="scientific">Aureobasidium mustum</name>
    <dbReference type="NCBI Taxonomy" id="2773714"/>
    <lineage>
        <taxon>Eukaryota</taxon>
        <taxon>Fungi</taxon>
        <taxon>Dikarya</taxon>
        <taxon>Ascomycota</taxon>
        <taxon>Pezizomycotina</taxon>
        <taxon>Dothideomycetes</taxon>
        <taxon>Dothideomycetidae</taxon>
        <taxon>Dothideales</taxon>
        <taxon>Saccotheciaceae</taxon>
        <taxon>Aureobasidium</taxon>
    </lineage>
</organism>
<evidence type="ECO:0000256" key="1">
    <source>
        <dbReference type="SAM" id="MobiDB-lite"/>
    </source>
</evidence>
<dbReference type="OrthoDB" id="3943268at2759"/>